<proteinExistence type="predicted"/>
<sequence>MLGERLHGVDDRRHRRQGEEDARHVDRSGLRVARLRHQDRHEHDQRQQHGHREQEHRTPGEVLEQHTADERADRGSDGEARRPDRDGESALIAIGEETAQEREGRGHQHRAEEAQRGAGADQGRSGRREGGSDRDDGESDRTDQQEAAPPDAVAETSHRHQQAGQHERVRVDDPEQLGARRTQALGDRGQREVQHCVVDRDQQHRQHQHREGHPRTASDPVGGAGRIDGGNGSGTRGHRGRPFTERNGASIPSSRYTRQDSAVGWSP</sequence>
<feature type="region of interest" description="Disordered" evidence="1">
    <location>
        <begin position="1"/>
        <end position="267"/>
    </location>
</feature>
<feature type="compositionally biased region" description="Basic and acidic residues" evidence="1">
    <location>
        <begin position="188"/>
        <end position="216"/>
    </location>
</feature>
<feature type="compositionally biased region" description="Basic and acidic residues" evidence="1">
    <location>
        <begin position="39"/>
        <end position="88"/>
    </location>
</feature>
<feature type="compositionally biased region" description="Gly residues" evidence="1">
    <location>
        <begin position="222"/>
        <end position="235"/>
    </location>
</feature>
<dbReference type="EMBL" id="LIIN01000013">
    <property type="protein sequence ID" value="KZX22206.1"/>
    <property type="molecule type" value="Genomic_DNA"/>
</dbReference>
<dbReference type="AlphaFoldDB" id="A0A166IDM2"/>
<feature type="compositionally biased region" description="Basic and acidic residues" evidence="1">
    <location>
        <begin position="124"/>
        <end position="144"/>
    </location>
</feature>
<feature type="compositionally biased region" description="Basic and acidic residues" evidence="1">
    <location>
        <begin position="1"/>
        <end position="29"/>
    </location>
</feature>
<keyword evidence="3" id="KW-1185">Reference proteome</keyword>
<feature type="compositionally biased region" description="Basic and acidic residues" evidence="1">
    <location>
        <begin position="99"/>
        <end position="115"/>
    </location>
</feature>
<reference evidence="2 3" key="1">
    <citation type="submission" date="2015-08" db="EMBL/GenBank/DDBJ databases">
        <title>Draft Genome Sequence of Rathayibacter sp. Strain VKM Ac-2596 Isolated from Leaf Gall Induced by Plant-Parasitic Nematodes.</title>
        <authorList>
            <person name="Vasilenko O.V."/>
            <person name="Starodumova I.P."/>
            <person name="Tarlachkov S.V."/>
            <person name="Dorofeeva L.V."/>
            <person name="Evtushenko L.I."/>
        </authorList>
    </citation>
    <scope>NUCLEOTIDE SEQUENCE [LARGE SCALE GENOMIC DNA]</scope>
    <source>
        <strain evidence="2 3">VKM Ac-2596</strain>
    </source>
</reference>
<organism evidence="2 3">
    <name type="scientific">Rathayibacter tanaceti</name>
    <dbReference type="NCBI Taxonomy" id="1671680"/>
    <lineage>
        <taxon>Bacteria</taxon>
        <taxon>Bacillati</taxon>
        <taxon>Actinomycetota</taxon>
        <taxon>Actinomycetes</taxon>
        <taxon>Micrococcales</taxon>
        <taxon>Microbacteriaceae</taxon>
        <taxon>Rathayibacter</taxon>
    </lineage>
</organism>
<accession>A0A166IDM2</accession>
<evidence type="ECO:0000313" key="2">
    <source>
        <dbReference type="EMBL" id="KZX22206.1"/>
    </source>
</evidence>
<gene>
    <name evidence="2" type="ORF">ACH61_00692</name>
</gene>
<dbReference type="Proteomes" id="UP000076717">
    <property type="component" value="Unassembled WGS sequence"/>
</dbReference>
<evidence type="ECO:0000313" key="3">
    <source>
        <dbReference type="Proteomes" id="UP000076717"/>
    </source>
</evidence>
<feature type="compositionally biased region" description="Polar residues" evidence="1">
    <location>
        <begin position="250"/>
        <end position="260"/>
    </location>
</feature>
<name>A0A166IDM2_9MICO</name>
<comment type="caution">
    <text evidence="2">The sequence shown here is derived from an EMBL/GenBank/DDBJ whole genome shotgun (WGS) entry which is preliminary data.</text>
</comment>
<evidence type="ECO:0000256" key="1">
    <source>
        <dbReference type="SAM" id="MobiDB-lite"/>
    </source>
</evidence>
<protein>
    <submittedName>
        <fullName evidence="2">Uncharacterized protein</fullName>
    </submittedName>
</protein>